<gene>
    <name evidence="5" type="ORF">WJX84_010568</name>
</gene>
<proteinExistence type="predicted"/>
<dbReference type="AlphaFoldDB" id="A0AAW1SKH4"/>
<accession>A0AAW1SKH4</accession>
<evidence type="ECO:0000256" key="2">
    <source>
        <dbReference type="ARBA" id="ARBA00022679"/>
    </source>
</evidence>
<evidence type="ECO:0000256" key="3">
    <source>
        <dbReference type="ARBA" id="ARBA00023180"/>
    </source>
</evidence>
<evidence type="ECO:0000256" key="1">
    <source>
        <dbReference type="ARBA" id="ARBA00022676"/>
    </source>
</evidence>
<dbReference type="InterPro" id="IPR049625">
    <property type="entry name" value="Glyco_transf_61_cat"/>
</dbReference>
<dbReference type="Proteomes" id="UP001485043">
    <property type="component" value="Unassembled WGS sequence"/>
</dbReference>
<keyword evidence="2" id="KW-0808">Transferase</keyword>
<dbReference type="InterPro" id="IPR007657">
    <property type="entry name" value="Glycosyltransferase_61"/>
</dbReference>
<dbReference type="EMBL" id="JALJOV010001533">
    <property type="protein sequence ID" value="KAK9846728.1"/>
    <property type="molecule type" value="Genomic_DNA"/>
</dbReference>
<evidence type="ECO:0000259" key="4">
    <source>
        <dbReference type="Pfam" id="PF04577"/>
    </source>
</evidence>
<organism evidence="5 6">
    <name type="scientific">Apatococcus fuscideae</name>
    <dbReference type="NCBI Taxonomy" id="2026836"/>
    <lineage>
        <taxon>Eukaryota</taxon>
        <taxon>Viridiplantae</taxon>
        <taxon>Chlorophyta</taxon>
        <taxon>core chlorophytes</taxon>
        <taxon>Trebouxiophyceae</taxon>
        <taxon>Chlorellales</taxon>
        <taxon>Chlorellaceae</taxon>
        <taxon>Apatococcus</taxon>
    </lineage>
</organism>
<keyword evidence="6" id="KW-1185">Reference proteome</keyword>
<feature type="domain" description="Glycosyltransferase 61 catalytic" evidence="4">
    <location>
        <begin position="308"/>
        <end position="428"/>
    </location>
</feature>
<sequence length="502" mass="55526">MLPITSHSRSRQPRRSRRKARLTAPILVLLLALFSIAFIGFQSWAALFQTENSTLALEQTRSGGAGATKGPANDTARTICGPASSSQADSFLRCRAQKDAHMTPASAPHVLCDAGCLVLDPARMQPASFPKHRPHYLTSAGRTYHRYTPGAFASACEWPEVPRNLSAFPRDHLRDIMESFQASPAGLQVDRKEETPALLVTREIEEHANVFHTMTDLLNVYITLRVLRWDVHAPRQIVLLDSHPHGPLDALWPAVAAGGGARYLNGSAEALSPGGQPLVRRVEGLGPGAFELRRAAFVPPGYTSLLFAHLYENASCPFPTPLFKGFRSFVLEPLGLMEHQPSQYQGPLKVVLVSRKPAARKLVRSIAKEVDLLEMLRRMPNVEARLLDLATLTISEQLYLITHTDLLIGMHGAALAWTLLMPEHAGVLELWPQSEGVWRCYEHTSLWSGLLYRRWAAPSPGPSDDVTVVDGPAVRAVVSRMIPQVTRRRFALKKHHGFHQEA</sequence>
<dbReference type="Pfam" id="PF04577">
    <property type="entry name" value="Glyco_transf_61"/>
    <property type="match status" value="1"/>
</dbReference>
<protein>
    <recommendedName>
        <fullName evidence="4">Glycosyltransferase 61 catalytic domain-containing protein</fullName>
    </recommendedName>
</protein>
<evidence type="ECO:0000313" key="6">
    <source>
        <dbReference type="Proteomes" id="UP001485043"/>
    </source>
</evidence>
<evidence type="ECO:0000313" key="5">
    <source>
        <dbReference type="EMBL" id="KAK9846728.1"/>
    </source>
</evidence>
<name>A0AAW1SKH4_9CHLO</name>
<reference evidence="5 6" key="1">
    <citation type="journal article" date="2024" name="Nat. Commun.">
        <title>Phylogenomics reveals the evolutionary origins of lichenization in chlorophyte algae.</title>
        <authorList>
            <person name="Puginier C."/>
            <person name="Libourel C."/>
            <person name="Otte J."/>
            <person name="Skaloud P."/>
            <person name="Haon M."/>
            <person name="Grisel S."/>
            <person name="Petersen M."/>
            <person name="Berrin J.G."/>
            <person name="Delaux P.M."/>
            <person name="Dal Grande F."/>
            <person name="Keller J."/>
        </authorList>
    </citation>
    <scope>NUCLEOTIDE SEQUENCE [LARGE SCALE GENOMIC DNA]</scope>
    <source>
        <strain evidence="5 6">SAG 2523</strain>
    </source>
</reference>
<dbReference type="GO" id="GO:0016763">
    <property type="term" value="F:pentosyltransferase activity"/>
    <property type="evidence" value="ECO:0007669"/>
    <property type="project" value="UniProtKB-ARBA"/>
</dbReference>
<keyword evidence="1" id="KW-0328">Glycosyltransferase</keyword>
<dbReference type="GO" id="GO:0005794">
    <property type="term" value="C:Golgi apparatus"/>
    <property type="evidence" value="ECO:0007669"/>
    <property type="project" value="UniProtKB-ARBA"/>
</dbReference>
<keyword evidence="3" id="KW-0325">Glycoprotein</keyword>
<comment type="caution">
    <text evidence="5">The sequence shown here is derived from an EMBL/GenBank/DDBJ whole genome shotgun (WGS) entry which is preliminary data.</text>
</comment>
<dbReference type="PANTHER" id="PTHR20961">
    <property type="entry name" value="GLYCOSYLTRANSFERASE"/>
    <property type="match status" value="1"/>
</dbReference>